<keyword evidence="1" id="KW-0472">Membrane</keyword>
<name>A0ABS2NDR1_9BACI</name>
<proteinExistence type="predicted"/>
<evidence type="ECO:0008006" key="4">
    <source>
        <dbReference type="Google" id="ProtNLM"/>
    </source>
</evidence>
<comment type="caution">
    <text evidence="2">The sequence shown here is derived from an EMBL/GenBank/DDBJ whole genome shotgun (WGS) entry which is preliminary data.</text>
</comment>
<feature type="transmembrane region" description="Helical" evidence="1">
    <location>
        <begin position="5"/>
        <end position="23"/>
    </location>
</feature>
<dbReference type="Proteomes" id="UP001646157">
    <property type="component" value="Unassembled WGS sequence"/>
</dbReference>
<dbReference type="RefSeq" id="WP_205172171.1">
    <property type="nucleotide sequence ID" value="NZ_JAFBDZ010000002.1"/>
</dbReference>
<keyword evidence="1" id="KW-1133">Transmembrane helix</keyword>
<evidence type="ECO:0000313" key="2">
    <source>
        <dbReference type="EMBL" id="MBM7585701.1"/>
    </source>
</evidence>
<organism evidence="2 3">
    <name type="scientific">Rossellomorea pakistanensis</name>
    <dbReference type="NCBI Taxonomy" id="992288"/>
    <lineage>
        <taxon>Bacteria</taxon>
        <taxon>Bacillati</taxon>
        <taxon>Bacillota</taxon>
        <taxon>Bacilli</taxon>
        <taxon>Bacillales</taxon>
        <taxon>Bacillaceae</taxon>
        <taxon>Rossellomorea</taxon>
    </lineage>
</organism>
<evidence type="ECO:0000256" key="1">
    <source>
        <dbReference type="SAM" id="Phobius"/>
    </source>
</evidence>
<gene>
    <name evidence="2" type="ORF">JOC86_002243</name>
</gene>
<reference evidence="2 3" key="1">
    <citation type="submission" date="2021-01" db="EMBL/GenBank/DDBJ databases">
        <title>Genomic Encyclopedia of Type Strains, Phase IV (KMG-IV): sequencing the most valuable type-strain genomes for metagenomic binning, comparative biology and taxonomic classification.</title>
        <authorList>
            <person name="Goeker M."/>
        </authorList>
    </citation>
    <scope>NUCLEOTIDE SEQUENCE [LARGE SCALE GENOMIC DNA]</scope>
    <source>
        <strain evidence="2 3">DSM 24834</strain>
    </source>
</reference>
<dbReference type="EMBL" id="JAFBDZ010000002">
    <property type="protein sequence ID" value="MBM7585701.1"/>
    <property type="molecule type" value="Genomic_DNA"/>
</dbReference>
<keyword evidence="1" id="KW-0812">Transmembrane</keyword>
<protein>
    <recommendedName>
        <fullName evidence="4">Histidine kinase</fullName>
    </recommendedName>
</protein>
<sequence>MKRLIIVIPIMIIVALVASWFLGKNYSDVPLQTRILIISIGTLFSGVISYFLFQDDVDRISPKKER</sequence>
<feature type="transmembrane region" description="Helical" evidence="1">
    <location>
        <begin position="35"/>
        <end position="53"/>
    </location>
</feature>
<evidence type="ECO:0000313" key="3">
    <source>
        <dbReference type="Proteomes" id="UP001646157"/>
    </source>
</evidence>
<accession>A0ABS2NDR1</accession>
<keyword evidence="3" id="KW-1185">Reference proteome</keyword>